<protein>
    <submittedName>
        <fullName evidence="1">637_t:CDS:1</fullName>
    </submittedName>
</protein>
<sequence length="105" mass="12153">MYTLIENYDHFNKLLEDACDNLVVVDFYADWCGPCKAIAPEYEKLSKCDEYKNVVFLKVDTDKQEQVSSEQQITSLPTFRFFKNKQRCGNDVIGANLTKLKEGIE</sequence>
<comment type="caution">
    <text evidence="1">The sequence shown here is derived from an EMBL/GenBank/DDBJ whole genome shotgun (WGS) entry which is preliminary data.</text>
</comment>
<reference evidence="1" key="1">
    <citation type="submission" date="2021-06" db="EMBL/GenBank/DDBJ databases">
        <authorList>
            <person name="Kallberg Y."/>
            <person name="Tangrot J."/>
            <person name="Rosling A."/>
        </authorList>
    </citation>
    <scope>NUCLEOTIDE SEQUENCE</scope>
    <source>
        <strain evidence="1">AU212A</strain>
    </source>
</reference>
<organism evidence="1 2">
    <name type="scientific">Scutellospora calospora</name>
    <dbReference type="NCBI Taxonomy" id="85575"/>
    <lineage>
        <taxon>Eukaryota</taxon>
        <taxon>Fungi</taxon>
        <taxon>Fungi incertae sedis</taxon>
        <taxon>Mucoromycota</taxon>
        <taxon>Glomeromycotina</taxon>
        <taxon>Glomeromycetes</taxon>
        <taxon>Diversisporales</taxon>
        <taxon>Gigasporaceae</taxon>
        <taxon>Scutellospora</taxon>
    </lineage>
</organism>
<accession>A0ACA9LF61</accession>
<feature type="non-terminal residue" evidence="1">
    <location>
        <position position="105"/>
    </location>
</feature>
<evidence type="ECO:0000313" key="2">
    <source>
        <dbReference type="Proteomes" id="UP000789860"/>
    </source>
</evidence>
<keyword evidence="2" id="KW-1185">Reference proteome</keyword>
<proteinExistence type="predicted"/>
<dbReference type="Proteomes" id="UP000789860">
    <property type="component" value="Unassembled WGS sequence"/>
</dbReference>
<dbReference type="EMBL" id="CAJVPM010005578">
    <property type="protein sequence ID" value="CAG8525689.1"/>
    <property type="molecule type" value="Genomic_DNA"/>
</dbReference>
<gene>
    <name evidence="1" type="ORF">SCALOS_LOCUS4248</name>
</gene>
<evidence type="ECO:0000313" key="1">
    <source>
        <dbReference type="EMBL" id="CAG8525689.1"/>
    </source>
</evidence>
<name>A0ACA9LF61_9GLOM</name>